<feature type="binding site" evidence="7">
    <location>
        <begin position="339"/>
        <end position="340"/>
    </location>
    <ligand>
        <name>FMN</name>
        <dbReference type="ChEBI" id="CHEBI:58210"/>
    </ligand>
</feature>
<dbReference type="InterPro" id="IPR037396">
    <property type="entry name" value="FMN_HAD"/>
</dbReference>
<feature type="active site" description="Proton acceptor" evidence="6">
    <location>
        <position position="285"/>
    </location>
</feature>
<keyword evidence="2 7" id="KW-0285">Flavoprotein</keyword>
<evidence type="ECO:0000256" key="3">
    <source>
        <dbReference type="ARBA" id="ARBA00022643"/>
    </source>
</evidence>
<dbReference type="GO" id="GO:0016614">
    <property type="term" value="F:oxidoreductase activity, acting on CH-OH group of donors"/>
    <property type="evidence" value="ECO:0007669"/>
    <property type="project" value="UniProtKB-ARBA"/>
</dbReference>
<dbReference type="SUPFAM" id="SSF51395">
    <property type="entry name" value="FMN-linked oxidoreductases"/>
    <property type="match status" value="1"/>
</dbReference>
<reference evidence="9 10" key="1">
    <citation type="submission" date="2021-07" db="EMBL/GenBank/DDBJ databases">
        <title>Genome data of Colletotrichum spaethianum.</title>
        <authorList>
            <person name="Utami Y.D."/>
            <person name="Hiruma K."/>
        </authorList>
    </citation>
    <scope>NUCLEOTIDE SEQUENCE [LARGE SCALE GENOMIC DNA]</scope>
    <source>
        <strain evidence="9 10">MAFF 242679</strain>
    </source>
</reference>
<dbReference type="PANTHER" id="PTHR10578:SF149">
    <property type="entry name" value="2-HYDROXYACID OXIDASE 2"/>
    <property type="match status" value="1"/>
</dbReference>
<feature type="binding site" evidence="7">
    <location>
        <position position="148"/>
    </location>
    <ligand>
        <name>glyoxylate</name>
        <dbReference type="ChEBI" id="CHEBI:36655"/>
    </ligand>
</feature>
<keyword evidence="3 7" id="KW-0288">FMN</keyword>
<dbReference type="EMBL" id="BPPX01000007">
    <property type="protein sequence ID" value="GJC81455.1"/>
    <property type="molecule type" value="Genomic_DNA"/>
</dbReference>
<gene>
    <name evidence="9" type="ORF">ColLi_04293</name>
</gene>
<dbReference type="GO" id="GO:0010181">
    <property type="term" value="F:FMN binding"/>
    <property type="evidence" value="ECO:0007669"/>
    <property type="project" value="InterPro"/>
</dbReference>
<dbReference type="PROSITE" id="PS00557">
    <property type="entry name" value="FMN_HYDROXY_ACID_DH_1"/>
    <property type="match status" value="1"/>
</dbReference>
<feature type="binding site" evidence="7">
    <location>
        <begin position="90"/>
        <end position="92"/>
    </location>
    <ligand>
        <name>FMN</name>
        <dbReference type="ChEBI" id="CHEBI:58210"/>
    </ligand>
</feature>
<dbReference type="InterPro" id="IPR013785">
    <property type="entry name" value="Aldolase_TIM"/>
</dbReference>
<name>A0AA37GIB5_9PEZI</name>
<organism evidence="9 10">
    <name type="scientific">Colletotrichum liriopes</name>
    <dbReference type="NCBI Taxonomy" id="708192"/>
    <lineage>
        <taxon>Eukaryota</taxon>
        <taxon>Fungi</taxon>
        <taxon>Dikarya</taxon>
        <taxon>Ascomycota</taxon>
        <taxon>Pezizomycotina</taxon>
        <taxon>Sordariomycetes</taxon>
        <taxon>Hypocreomycetidae</taxon>
        <taxon>Glomerellales</taxon>
        <taxon>Glomerellaceae</taxon>
        <taxon>Colletotrichum</taxon>
        <taxon>Colletotrichum spaethianum species complex</taxon>
    </lineage>
</organism>
<comment type="cofactor">
    <cofactor evidence="1">
        <name>FMN</name>
        <dbReference type="ChEBI" id="CHEBI:58210"/>
    </cofactor>
</comment>
<comment type="caution">
    <text evidence="9">The sequence shown here is derived from an EMBL/GenBank/DDBJ whole genome shotgun (WGS) entry which is preliminary data.</text>
</comment>
<keyword evidence="10" id="KW-1185">Reference proteome</keyword>
<dbReference type="CDD" id="cd02809">
    <property type="entry name" value="alpha_hydroxyacid_oxid_FMN"/>
    <property type="match status" value="1"/>
</dbReference>
<proteinExistence type="inferred from homology"/>
<feature type="binding site" evidence="7">
    <location>
        <position position="283"/>
    </location>
    <ligand>
        <name>FMN</name>
        <dbReference type="ChEBI" id="CHEBI:58210"/>
    </ligand>
</feature>
<protein>
    <submittedName>
        <fullName evidence="9">Hydroxyacid oxidase 1</fullName>
    </submittedName>
</protein>
<feature type="binding site" evidence="7">
    <location>
        <position position="261"/>
    </location>
    <ligand>
        <name>FMN</name>
        <dbReference type="ChEBI" id="CHEBI:58210"/>
    </ligand>
</feature>
<accession>A0AA37GIB5</accession>
<evidence type="ECO:0000256" key="2">
    <source>
        <dbReference type="ARBA" id="ARBA00022630"/>
    </source>
</evidence>
<evidence type="ECO:0000256" key="7">
    <source>
        <dbReference type="PIRSR" id="PIRSR000138-2"/>
    </source>
</evidence>
<feature type="binding site" evidence="7">
    <location>
        <position position="288"/>
    </location>
    <ligand>
        <name>glyoxylate</name>
        <dbReference type="ChEBI" id="CHEBI:36655"/>
    </ligand>
</feature>
<feature type="binding site" evidence="7">
    <location>
        <position position="32"/>
    </location>
    <ligand>
        <name>glyoxylate</name>
        <dbReference type="ChEBI" id="CHEBI:36655"/>
    </ligand>
</feature>
<dbReference type="FunFam" id="3.20.20.70:FF:000029">
    <property type="entry name" value="L-lactate dehydrogenase"/>
    <property type="match status" value="1"/>
</dbReference>
<feature type="binding site" evidence="7">
    <location>
        <position position="285"/>
    </location>
    <ligand>
        <name>glyoxylate</name>
        <dbReference type="ChEBI" id="CHEBI:36655"/>
    </ligand>
</feature>
<keyword evidence="4" id="KW-0560">Oxidoreductase</keyword>
<feature type="binding site" evidence="7">
    <location>
        <position position="174"/>
    </location>
    <ligand>
        <name>FMN</name>
        <dbReference type="ChEBI" id="CHEBI:58210"/>
    </ligand>
</feature>
<feature type="domain" description="FMN hydroxy acid dehydrogenase" evidence="8">
    <location>
        <begin position="6"/>
        <end position="390"/>
    </location>
</feature>
<sequence length="398" mass="43600">MTVAKEARPEPVNVADVHKIAKEKLAKPVWDYYQTGADDEYTLERNHAAYNDWFESSILLRPQMLRNVSNIDTTTTIFGKRYDIPIAIAPSAYQKLVGGEGELDVARAAFNLGTNLTLSTNATTSLEDVEQAIPQRGPEYPRPWFQLYFLGNRDLTAKLIQRAEKAGYEALVLTVDTVILGNRLQERRTPLELPPGVAMANVESRKSGAISTAGLLLRAKTAAEYKKIQDENRDHLVDASLEWNEVIPWLRSQTKMKIILKGILTAEDAQRSIEAGVDAIVVSNHGGRQLDGVPSTIEALPEIADVVRGRIPVIVDGGITRGTDVFKALALGADLCLIGRTALWGLAWDGQKGVEGVLNILERELARAMALMGVAKLKDISRGLLGRAKQNGFGIAKL</sequence>
<evidence type="ECO:0000256" key="5">
    <source>
        <dbReference type="ARBA" id="ARBA00024042"/>
    </source>
</evidence>
<dbReference type="AlphaFoldDB" id="A0AA37GIB5"/>
<dbReference type="Proteomes" id="UP001055172">
    <property type="component" value="Unassembled WGS sequence"/>
</dbReference>
<dbReference type="PANTHER" id="PTHR10578">
    <property type="entry name" value="S -2-HYDROXY-ACID OXIDASE-RELATED"/>
    <property type="match status" value="1"/>
</dbReference>
<evidence type="ECO:0000259" key="8">
    <source>
        <dbReference type="PROSITE" id="PS51349"/>
    </source>
</evidence>
<dbReference type="Pfam" id="PF01070">
    <property type="entry name" value="FMN_dh"/>
    <property type="match status" value="1"/>
</dbReference>
<evidence type="ECO:0000256" key="1">
    <source>
        <dbReference type="ARBA" id="ARBA00001917"/>
    </source>
</evidence>
<dbReference type="PROSITE" id="PS51349">
    <property type="entry name" value="FMN_HYDROXY_ACID_DH_2"/>
    <property type="match status" value="1"/>
</dbReference>
<evidence type="ECO:0000256" key="6">
    <source>
        <dbReference type="PIRSR" id="PIRSR000138-1"/>
    </source>
</evidence>
<feature type="binding site" evidence="7">
    <location>
        <position position="146"/>
    </location>
    <ligand>
        <name>FMN</name>
        <dbReference type="ChEBI" id="CHEBI:58210"/>
    </ligand>
</feature>
<feature type="binding site" evidence="7">
    <location>
        <position position="183"/>
    </location>
    <ligand>
        <name>glyoxylate</name>
        <dbReference type="ChEBI" id="CHEBI:36655"/>
    </ligand>
</feature>
<dbReference type="InterPro" id="IPR008259">
    <property type="entry name" value="FMN_hydac_DH_AS"/>
</dbReference>
<dbReference type="InterPro" id="IPR000262">
    <property type="entry name" value="FMN-dep_DH"/>
</dbReference>
<dbReference type="PIRSF" id="PIRSF000138">
    <property type="entry name" value="Al-hdrx_acd_dh"/>
    <property type="match status" value="1"/>
</dbReference>
<feature type="binding site" evidence="7">
    <location>
        <position position="119"/>
    </location>
    <ligand>
        <name>FMN</name>
        <dbReference type="ChEBI" id="CHEBI:58210"/>
    </ligand>
</feature>
<dbReference type="InterPro" id="IPR012133">
    <property type="entry name" value="Alpha-hydoxy_acid_DH_FMN"/>
</dbReference>
<evidence type="ECO:0000256" key="4">
    <source>
        <dbReference type="ARBA" id="ARBA00023002"/>
    </source>
</evidence>
<evidence type="ECO:0000313" key="9">
    <source>
        <dbReference type="EMBL" id="GJC81455.1"/>
    </source>
</evidence>
<dbReference type="Gene3D" id="3.20.20.70">
    <property type="entry name" value="Aldolase class I"/>
    <property type="match status" value="1"/>
</dbReference>
<evidence type="ECO:0000313" key="10">
    <source>
        <dbReference type="Proteomes" id="UP001055172"/>
    </source>
</evidence>
<comment type="similarity">
    <text evidence="5">Belongs to the FMN-dependent alpha-hydroxy acid dehydrogenase family.</text>
</comment>